<dbReference type="KEGG" id="vpi:BW732_03705"/>
<dbReference type="GO" id="GO:0015074">
    <property type="term" value="P:DNA integration"/>
    <property type="evidence" value="ECO:0007669"/>
    <property type="project" value="InterPro"/>
</dbReference>
<dbReference type="EMBL" id="CP019609">
    <property type="protein sequence ID" value="AQP53429.1"/>
    <property type="molecule type" value="Genomic_DNA"/>
</dbReference>
<reference evidence="4" key="2">
    <citation type="submission" date="2017-02" db="EMBL/GenBank/DDBJ databases">
        <authorList>
            <person name="Peterson S.W."/>
        </authorList>
    </citation>
    <scope>NUCLEOTIDE SEQUENCE</scope>
    <source>
        <strain evidence="4">CD276</strain>
    </source>
</reference>
<dbReference type="InterPro" id="IPR036397">
    <property type="entry name" value="RNaseH_sf"/>
</dbReference>
<organism evidence="4 6">
    <name type="scientific">Vagococcus penaei</name>
    <dbReference type="NCBI Taxonomy" id="633807"/>
    <lineage>
        <taxon>Bacteria</taxon>
        <taxon>Bacillati</taxon>
        <taxon>Bacillota</taxon>
        <taxon>Bacilli</taxon>
        <taxon>Lactobacillales</taxon>
        <taxon>Enterococcaceae</taxon>
        <taxon>Vagococcus</taxon>
    </lineage>
</organism>
<protein>
    <submittedName>
        <fullName evidence="4">Transposase</fullName>
    </submittedName>
</protein>
<dbReference type="KEGG" id="vpi:BW732_00640"/>
<evidence type="ECO:0000313" key="3">
    <source>
        <dbReference type="EMBL" id="AQP52874.1"/>
    </source>
</evidence>
<dbReference type="Pfam" id="PF00665">
    <property type="entry name" value="rve"/>
    <property type="match status" value="1"/>
</dbReference>
<dbReference type="SUPFAM" id="SSF53098">
    <property type="entry name" value="Ribonuclease H-like"/>
    <property type="match status" value="1"/>
</dbReference>
<dbReference type="Gene3D" id="3.30.420.10">
    <property type="entry name" value="Ribonuclease H-like superfamily/Ribonuclease H"/>
    <property type="match status" value="1"/>
</dbReference>
<reference evidence="4 6" key="1">
    <citation type="journal article" date="2010" name="Int. J. Syst. Evol. Microbiol.">
        <title>Vagococcus penaei sp. nov., isolated from spoilage microbiota of cooked shrimp (Penaeus vannamei).</title>
        <authorList>
            <person name="Jaffres E."/>
            <person name="Prevost H."/>
            <person name="Rossero A."/>
            <person name="Joffraud J.J."/>
            <person name="Dousset X."/>
        </authorList>
    </citation>
    <scope>NUCLEOTIDE SEQUENCE [LARGE SCALE GENOMIC DNA]</scope>
    <source>
        <strain evidence="4 6">CD276</strain>
    </source>
</reference>
<proteinExistence type="predicted"/>
<keyword evidence="6" id="KW-1185">Reference proteome</keyword>
<dbReference type="GO" id="GO:0003676">
    <property type="term" value="F:nucleic acid binding"/>
    <property type="evidence" value="ECO:0007669"/>
    <property type="project" value="InterPro"/>
</dbReference>
<evidence type="ECO:0000256" key="1">
    <source>
        <dbReference type="ARBA" id="ARBA00002286"/>
    </source>
</evidence>
<dbReference type="InterPro" id="IPR048020">
    <property type="entry name" value="Transpos_IS3"/>
</dbReference>
<evidence type="ECO:0000259" key="2">
    <source>
        <dbReference type="PROSITE" id="PS50994"/>
    </source>
</evidence>
<dbReference type="EMBL" id="CP019609">
    <property type="protein sequence ID" value="AQP52874.1"/>
    <property type="molecule type" value="Genomic_DNA"/>
</dbReference>
<gene>
    <name evidence="3" type="ORF">BW732_00640</name>
    <name evidence="4" type="ORF">BW732_03705</name>
    <name evidence="5" type="ORF">BW732_10810</name>
</gene>
<dbReference type="InterPro" id="IPR025948">
    <property type="entry name" value="HTH-like_dom"/>
</dbReference>
<dbReference type="Pfam" id="PF13333">
    <property type="entry name" value="rve_2"/>
    <property type="match status" value="1"/>
</dbReference>
<dbReference type="Pfam" id="PF13276">
    <property type="entry name" value="HTH_21"/>
    <property type="match status" value="1"/>
</dbReference>
<dbReference type="PROSITE" id="PS50994">
    <property type="entry name" value="INTEGRASE"/>
    <property type="match status" value="1"/>
</dbReference>
<dbReference type="InterPro" id="IPR050900">
    <property type="entry name" value="Transposase_IS3/IS150/IS904"/>
</dbReference>
<dbReference type="AlphaFoldDB" id="A0A1Q2D4Z1"/>
<dbReference type="EMBL" id="CP019609">
    <property type="protein sequence ID" value="AQP54646.1"/>
    <property type="molecule type" value="Genomic_DNA"/>
</dbReference>
<evidence type="ECO:0000313" key="4">
    <source>
        <dbReference type="EMBL" id="AQP53429.1"/>
    </source>
</evidence>
<sequence length="278" mass="32527">MCRVLKISRQTYYYQEKKPLLESELEEIVEMIFRQNKKAYGARKIKKALSLEGIILSRRKIRRIMRHRNLVSVYTKAYFKVVSSNVNESKITNQLKRHFNSVMPLEKVVTDLTYVKVGNRWHYVCLILDLFNREIIGFSCGASKDAELVKQAFYTIPYALTNIQLFHTDRGKEFDNQVIDTILNTFNIKRSLSRKGNPWDNAVAESTYKSFKAEFVYPNQFETLKELSVALYDYVHWWNHFRIHGALNYVTPLSIRAQRLAIASLEDESNCDTCEIAG</sequence>
<dbReference type="KEGG" id="vpi:BW732_10810"/>
<feature type="domain" description="Integrase catalytic" evidence="2">
    <location>
        <begin position="100"/>
        <end position="260"/>
    </location>
</feature>
<dbReference type="Proteomes" id="UP000188246">
    <property type="component" value="Chromosome"/>
</dbReference>
<dbReference type="InterPro" id="IPR012337">
    <property type="entry name" value="RNaseH-like_sf"/>
</dbReference>
<dbReference type="STRING" id="633807.BW732_00640"/>
<evidence type="ECO:0000313" key="5">
    <source>
        <dbReference type="EMBL" id="AQP54646.1"/>
    </source>
</evidence>
<name>A0A1Q2D4Z1_9ENTE</name>
<dbReference type="NCBIfam" id="NF033516">
    <property type="entry name" value="transpos_IS3"/>
    <property type="match status" value="1"/>
</dbReference>
<evidence type="ECO:0000313" key="6">
    <source>
        <dbReference type="Proteomes" id="UP000188246"/>
    </source>
</evidence>
<dbReference type="InterPro" id="IPR001584">
    <property type="entry name" value="Integrase_cat-core"/>
</dbReference>
<dbReference type="PANTHER" id="PTHR46889">
    <property type="entry name" value="TRANSPOSASE INSF FOR INSERTION SEQUENCE IS3B-RELATED"/>
    <property type="match status" value="1"/>
</dbReference>
<comment type="function">
    <text evidence="1">Involved in the transposition of the insertion sequence.</text>
</comment>
<accession>A0A1Q2D4Z1</accession>
<dbReference type="PANTHER" id="PTHR46889:SF4">
    <property type="entry name" value="TRANSPOSASE INSO FOR INSERTION SEQUENCE ELEMENT IS911B-RELATED"/>
    <property type="match status" value="1"/>
</dbReference>